<comment type="caution">
    <text evidence="3">The sequence shown here is derived from an EMBL/GenBank/DDBJ whole genome shotgun (WGS) entry which is preliminary data.</text>
</comment>
<keyword evidence="2" id="KW-0812">Transmembrane</keyword>
<feature type="compositionally biased region" description="Basic and acidic residues" evidence="1">
    <location>
        <begin position="101"/>
        <end position="116"/>
    </location>
</feature>
<feature type="transmembrane region" description="Helical" evidence="2">
    <location>
        <begin position="21"/>
        <end position="39"/>
    </location>
</feature>
<protein>
    <submittedName>
        <fullName evidence="3">Uncharacterized protein</fullName>
    </submittedName>
</protein>
<evidence type="ECO:0000256" key="1">
    <source>
        <dbReference type="SAM" id="MobiDB-lite"/>
    </source>
</evidence>
<proteinExistence type="predicted"/>
<reference evidence="3 4" key="1">
    <citation type="submission" date="2020-07" db="EMBL/GenBank/DDBJ databases">
        <title>A new beta-1,3-glucan-decomposing anaerobic bacterium isolated from anoxic soil subjected to biological soil disinfestation.</title>
        <authorList>
            <person name="Ueki A."/>
            <person name="Tonouchi A."/>
        </authorList>
    </citation>
    <scope>NUCLEOTIDE SEQUENCE [LARGE SCALE GENOMIC DNA]</scope>
    <source>
        <strain evidence="3 4">TW1</strain>
    </source>
</reference>
<dbReference type="AlphaFoldDB" id="A0A6V8SEJ5"/>
<sequence length="291" mass="32695">MGKPSIFSKEYERKMKRRKRLVSIFILVVLVIGVASFTATKINFKNDIKDKVSSMFTKKSNKNKTLTSNDKVNNDKEAATKPKDDSNKDGNKQSDSNVSKDTSKNNNEEKKQDEDKYIEVTLGSGTVSKVFYDEVSGAKKYKYLDPIDSGVNFDISPSQNSILINEVNTQQMKVIGSDGQQKEITKTSYVTKDGRTFSRESIMKQYPGYLWSVNAKFIDDNHVAYVSQLPWFGVPDLYSYIWIVDINSGEHKALMNIKAKSLTISNLAADGLHIKADDAEKVITVQQLISG</sequence>
<evidence type="ECO:0000313" key="4">
    <source>
        <dbReference type="Proteomes" id="UP000580568"/>
    </source>
</evidence>
<feature type="region of interest" description="Disordered" evidence="1">
    <location>
        <begin position="62"/>
        <end position="116"/>
    </location>
</feature>
<dbReference type="Proteomes" id="UP000580568">
    <property type="component" value="Unassembled WGS sequence"/>
</dbReference>
<dbReference type="RefSeq" id="WP_183276507.1">
    <property type="nucleotide sequence ID" value="NZ_BLZR01000001.1"/>
</dbReference>
<keyword evidence="2" id="KW-0472">Membrane</keyword>
<dbReference type="EMBL" id="BLZR01000001">
    <property type="protein sequence ID" value="GFP74972.1"/>
    <property type="molecule type" value="Genomic_DNA"/>
</dbReference>
<keyword evidence="4" id="KW-1185">Reference proteome</keyword>
<gene>
    <name evidence="3" type="ORF">bsdtw1_01036</name>
</gene>
<accession>A0A6V8SEJ5</accession>
<evidence type="ECO:0000313" key="3">
    <source>
        <dbReference type="EMBL" id="GFP74972.1"/>
    </source>
</evidence>
<evidence type="ECO:0000256" key="2">
    <source>
        <dbReference type="SAM" id="Phobius"/>
    </source>
</evidence>
<name>A0A6V8SEJ5_9CLOT</name>
<feature type="compositionally biased region" description="Basic and acidic residues" evidence="1">
    <location>
        <begin position="72"/>
        <end position="92"/>
    </location>
</feature>
<organism evidence="3 4">
    <name type="scientific">Clostridium fungisolvens</name>
    <dbReference type="NCBI Taxonomy" id="1604897"/>
    <lineage>
        <taxon>Bacteria</taxon>
        <taxon>Bacillati</taxon>
        <taxon>Bacillota</taxon>
        <taxon>Clostridia</taxon>
        <taxon>Eubacteriales</taxon>
        <taxon>Clostridiaceae</taxon>
        <taxon>Clostridium</taxon>
    </lineage>
</organism>
<keyword evidence="2" id="KW-1133">Transmembrane helix</keyword>